<feature type="signal peptide" evidence="2">
    <location>
        <begin position="1"/>
        <end position="27"/>
    </location>
</feature>
<keyword evidence="5" id="KW-1185">Reference proteome</keyword>
<proteinExistence type="predicted"/>
<dbReference type="InterPro" id="IPR036514">
    <property type="entry name" value="SGNH_hydro_sf"/>
</dbReference>
<feature type="domain" description="SGNH hydrolase-type esterase" evidence="3">
    <location>
        <begin position="679"/>
        <end position="866"/>
    </location>
</feature>
<dbReference type="HOGENOM" id="CLU_263895_0_0_9"/>
<dbReference type="STRING" id="100884.GCA_000269565_01375"/>
<keyword evidence="2" id="KW-0732">Signal</keyword>
<evidence type="ECO:0000313" key="5">
    <source>
        <dbReference type="Proteomes" id="UP000003157"/>
    </source>
</evidence>
<evidence type="ECO:0000256" key="2">
    <source>
        <dbReference type="SAM" id="SignalP"/>
    </source>
</evidence>
<dbReference type="InterPro" id="IPR013320">
    <property type="entry name" value="ConA-like_dom_sf"/>
</dbReference>
<dbReference type="Pfam" id="PF07554">
    <property type="entry name" value="FIVAR"/>
    <property type="match status" value="1"/>
</dbReference>
<dbReference type="Pfam" id="PF13472">
    <property type="entry name" value="Lipase_GDSL_2"/>
    <property type="match status" value="1"/>
</dbReference>
<name>E7G6E4_9FIRM</name>
<comment type="caution">
    <text evidence="4">The sequence shown here is derived from an EMBL/GenBank/DDBJ whole genome shotgun (WGS) entry which is preliminary data.</text>
</comment>
<dbReference type="RefSeq" id="WP_008787460.1">
    <property type="nucleotide sequence ID" value="NZ_AKCB01000001.1"/>
</dbReference>
<dbReference type="Gene3D" id="1.20.1270.90">
    <property type="entry name" value="AF1782-like"/>
    <property type="match status" value="1"/>
</dbReference>
<dbReference type="EMBL" id="ADKX01000003">
    <property type="protein sequence ID" value="EFW06445.1"/>
    <property type="molecule type" value="Genomic_DNA"/>
</dbReference>
<protein>
    <recommendedName>
        <fullName evidence="3">SGNH hydrolase-type esterase domain-containing protein</fullName>
    </recommendedName>
</protein>
<dbReference type="SUPFAM" id="SSF52266">
    <property type="entry name" value="SGNH hydrolase"/>
    <property type="match status" value="2"/>
</dbReference>
<dbReference type="GO" id="GO:0004622">
    <property type="term" value="F:phosphatidylcholine lysophospholipase activity"/>
    <property type="evidence" value="ECO:0007669"/>
    <property type="project" value="TreeGrafter"/>
</dbReference>
<dbReference type="Gene3D" id="2.60.40.10">
    <property type="entry name" value="Immunoglobulins"/>
    <property type="match status" value="1"/>
</dbReference>
<dbReference type="InterPro" id="IPR051532">
    <property type="entry name" value="Ester_Hydrolysis_Enzymes"/>
</dbReference>
<dbReference type="AlphaFoldDB" id="E7G6E4"/>
<feature type="chain" id="PRO_5003218278" description="SGNH hydrolase-type esterase domain-containing protein" evidence="2">
    <location>
        <begin position="28"/>
        <end position="1271"/>
    </location>
</feature>
<dbReference type="PANTHER" id="PTHR30383">
    <property type="entry name" value="THIOESTERASE 1/PROTEASE 1/LYSOPHOSPHOLIPASE L1"/>
    <property type="match status" value="1"/>
</dbReference>
<dbReference type="OrthoDB" id="9794725at2"/>
<evidence type="ECO:0000313" key="4">
    <source>
        <dbReference type="EMBL" id="EFW06445.1"/>
    </source>
</evidence>
<sequence length="1271" mass="143850">MVKIRKVLFMSLISSMIIGMSPSNVYASETINARVEARYSSNRISWNNVSGHDKYNVYKVGDDDTKLSLITTVTGQEYIDETAGVNTQERYVIKCNDDESIQSSIVKDSYKTGIEAVQGHARDETNNFHVSLSGGKEKFDGNTVLEFSHNISLLQELKKGTVLISFKPDEEKTVKNREILLNIKDKSAVTASGHYVNDSSNPANCISFMQGTKDIIRYNFSSTVKYSLEEAIAENDWTTYSLSVQTEGQNSYFKNRVNGEKKQTQFDYDHNGNYLLNFLNNSSITKLDYLTIGGAVNNGIKVARFKGEIAYVTITDEVMSDEETKAYTAAVTAKLNKNVSLGSQISNMFNKNADNTWLFVGGEEVQGSYDQVQGMRNYVSHFEEYIRWTKTSDIIERERYVMNAGRKGQTLTDINNNFESYKNEFNPKAMAYMVGKEDYSQDDVSGFKEALKTFINSSLSLKNNQGFAVIQKPHTVYNTQTDQVIQKYCQAVDDVVAEFTTAKNDQRIVVVDHDVTEDSLKNGLLNQSGHYKIGEQLSEATIETTSLYPCTKGIDFNLKNMNTVETYAQDIVPSIQSTDNSLEVEIPEYKDIQEWVYTLTLNDKTITDEVNHKFSISSLEKGTEYSLKIQSRDGKVQIRTMSGTIGNGQQASVKKQTLTTLQQQLKTKMENDDSLTWLFMGDSITHGAAYTLGQDTVAQSFEKYLKDDLKRSKDIVINTAVSGATVNGANEKDTDSSTLKHIQARLNDYNPDVISIMLGTNDIVRTREFYKTNLKTLVDKAKEKTDIVVLRSPLPTQWTDRDPKCKEFTEVMKEVAYERDCIFIDQYTPFYDIVSKYPYMYQDQYHIYGDNWAFTKGALHPGANGHLMMTHQFIEGIGILDEDTFIPNTFITMPFNTVKNTTTNLHFDKTKNSISFNTNQLSGVKDIKLTVQIGTKTYETVGDDGILTIDGLPSHQEYKVSVSGCSITKAELISYILQDIELTDKEQLNELIKECDKKDLSEYTTSSKEIFEEALASAKTVYKKTNPTIKEIDDAMTALNDAIEQLVKPSQLEVELDNDLLVDDIDQFKLMIRNDVKAQAIIKEASDKGQKIVVKLAFVEQRQRARMRIENKLGIYSLKALLMVDDEEVYEFDNTNTLIKVTIDIPDQLLNDEVKSFYLVKNIEDEYPKVAFERNGNKITFNGQVGSQYSFIYEKKEDGVEEPSQDDNKPNHGNTNTQVDNNKQHSLFVNKVQTSDEYQSELYIVLLAAALIIPIILKKKEGITNEKESND</sequence>
<dbReference type="Proteomes" id="UP000003157">
    <property type="component" value="Unassembled WGS sequence"/>
</dbReference>
<evidence type="ECO:0000259" key="3">
    <source>
        <dbReference type="Pfam" id="PF13472"/>
    </source>
</evidence>
<reference evidence="4 5" key="1">
    <citation type="submission" date="2010-12" db="EMBL/GenBank/DDBJ databases">
        <title>The Genome Sequence of Coprobacillus sp. strain 29_1.</title>
        <authorList>
            <consortium name="The Broad Institute Genome Sequencing Platform"/>
            <person name="Earl A."/>
            <person name="Ward D."/>
            <person name="Feldgarden M."/>
            <person name="Gevers D."/>
            <person name="Daigneault M."/>
            <person name="Sibley C.D."/>
            <person name="White A."/>
            <person name="Strauss J."/>
            <person name="Allen-Vercoe E."/>
            <person name="Young S.K."/>
            <person name="Zeng Q."/>
            <person name="Gargeya S."/>
            <person name="Fitzgerald M."/>
            <person name="Haas B."/>
            <person name="Abouelleil A."/>
            <person name="Alvarado L."/>
            <person name="Arachchi H.M."/>
            <person name="Berlin A."/>
            <person name="Brown A."/>
            <person name="Chapman S.B."/>
            <person name="Chen Z."/>
            <person name="Dunbar C."/>
            <person name="Freedman E."/>
            <person name="Gearin G."/>
            <person name="Gellesch M."/>
            <person name="Goldberg J."/>
            <person name="Griggs A."/>
            <person name="Gujja S."/>
            <person name="Heilman E."/>
            <person name="Heiman D."/>
            <person name="Howarth C."/>
            <person name="Larson L."/>
            <person name="Lui A."/>
            <person name="MacDonald P.J.P."/>
            <person name="Mehta T."/>
            <person name="Montmayeur A."/>
            <person name="Murphy C."/>
            <person name="Neiman D."/>
            <person name="Pearson M."/>
            <person name="Priest M."/>
            <person name="Roberts A."/>
            <person name="Saif S."/>
            <person name="Shea T."/>
            <person name="Shenoy N."/>
            <person name="Sisk P."/>
            <person name="Stolte C."/>
            <person name="Sykes S."/>
            <person name="White J."/>
            <person name="Yandava C."/>
            <person name="Nusbaum C."/>
            <person name="Birren B."/>
        </authorList>
    </citation>
    <scope>NUCLEOTIDE SEQUENCE [LARGE SCALE GENOMIC DNA]</scope>
    <source>
        <strain evidence="4 5">29_1</strain>
    </source>
</reference>
<dbReference type="InterPro" id="IPR013830">
    <property type="entry name" value="SGNH_hydro"/>
</dbReference>
<dbReference type="Gene3D" id="3.40.50.1110">
    <property type="entry name" value="SGNH hydrolase"/>
    <property type="match status" value="2"/>
</dbReference>
<dbReference type="SUPFAM" id="SSF49899">
    <property type="entry name" value="Concanavalin A-like lectins/glucanases"/>
    <property type="match status" value="1"/>
</dbReference>
<dbReference type="InterPro" id="IPR013783">
    <property type="entry name" value="Ig-like_fold"/>
</dbReference>
<organism evidence="4 5">
    <name type="scientific">Coprobacillus cateniformis</name>
    <dbReference type="NCBI Taxonomy" id="100884"/>
    <lineage>
        <taxon>Bacteria</taxon>
        <taxon>Bacillati</taxon>
        <taxon>Bacillota</taxon>
        <taxon>Erysipelotrichia</taxon>
        <taxon>Erysipelotrichales</taxon>
        <taxon>Coprobacillaceae</taxon>
        <taxon>Coprobacillus</taxon>
    </lineage>
</organism>
<dbReference type="eggNOG" id="COG2755">
    <property type="taxonomic scope" value="Bacteria"/>
</dbReference>
<feature type="compositionally biased region" description="Polar residues" evidence="1">
    <location>
        <begin position="1211"/>
        <end position="1222"/>
    </location>
</feature>
<accession>E7G6E4</accession>
<gene>
    <name evidence="4" type="ORF">HMPREF9488_00332</name>
</gene>
<dbReference type="GeneID" id="78229252"/>
<dbReference type="PANTHER" id="PTHR30383:SF5">
    <property type="entry name" value="SGNH HYDROLASE-TYPE ESTERASE DOMAIN-CONTAINING PROTEIN"/>
    <property type="match status" value="1"/>
</dbReference>
<evidence type="ECO:0000256" key="1">
    <source>
        <dbReference type="SAM" id="MobiDB-lite"/>
    </source>
</evidence>
<dbReference type="Gene3D" id="2.60.120.200">
    <property type="match status" value="1"/>
</dbReference>
<feature type="region of interest" description="Disordered" evidence="1">
    <location>
        <begin position="1197"/>
        <end position="1222"/>
    </location>
</feature>